<proteinExistence type="predicted"/>
<name>A0A8D2KUQ6_VARKO</name>
<reference evidence="1" key="2">
    <citation type="submission" date="2025-09" db="UniProtKB">
        <authorList>
            <consortium name="Ensembl"/>
        </authorList>
    </citation>
    <scope>IDENTIFICATION</scope>
</reference>
<dbReference type="Ensembl" id="ENSVKKT00000009753.1">
    <property type="protein sequence ID" value="ENSVKKP00000009515.1"/>
    <property type="gene ID" value="ENSVKKG00000006725.1"/>
</dbReference>
<reference evidence="1" key="1">
    <citation type="submission" date="2025-08" db="UniProtKB">
        <authorList>
            <consortium name="Ensembl"/>
        </authorList>
    </citation>
    <scope>IDENTIFICATION</scope>
</reference>
<protein>
    <submittedName>
        <fullName evidence="1">Mesenteric estrogen dependent adipogenesis</fullName>
    </submittedName>
</protein>
<dbReference type="InterPro" id="IPR043460">
    <property type="entry name" value="MEDAG/TEX26"/>
</dbReference>
<evidence type="ECO:0000313" key="1">
    <source>
        <dbReference type="Ensembl" id="ENSVKKP00000009515.1"/>
    </source>
</evidence>
<keyword evidence="2" id="KW-1185">Reference proteome</keyword>
<accession>A0A8D2KUQ6</accession>
<evidence type="ECO:0000313" key="2">
    <source>
        <dbReference type="Proteomes" id="UP000694545"/>
    </source>
</evidence>
<dbReference type="Proteomes" id="UP000694545">
    <property type="component" value="Unplaced"/>
</dbReference>
<dbReference type="OMA" id="MAVWSGS"/>
<organism evidence="1 2">
    <name type="scientific">Varanus komodoensis</name>
    <name type="common">Komodo dragon</name>
    <dbReference type="NCBI Taxonomy" id="61221"/>
    <lineage>
        <taxon>Eukaryota</taxon>
        <taxon>Metazoa</taxon>
        <taxon>Chordata</taxon>
        <taxon>Craniata</taxon>
        <taxon>Vertebrata</taxon>
        <taxon>Euteleostomi</taxon>
        <taxon>Lepidosauria</taxon>
        <taxon>Squamata</taxon>
        <taxon>Bifurcata</taxon>
        <taxon>Unidentata</taxon>
        <taxon>Episquamata</taxon>
        <taxon>Toxicofera</taxon>
        <taxon>Anguimorpha</taxon>
        <taxon>Paleoanguimorpha</taxon>
        <taxon>Varanoidea</taxon>
        <taxon>Varanidae</taxon>
        <taxon>Varanus</taxon>
    </lineage>
</organism>
<dbReference type="PANTHER" id="PTHR33769">
    <property type="entry name" value="TESTIS-EXPRESSED PROTEIN 26 ISOFORM X3"/>
    <property type="match status" value="1"/>
</dbReference>
<dbReference type="GO" id="GO:0005737">
    <property type="term" value="C:cytoplasm"/>
    <property type="evidence" value="ECO:0007669"/>
    <property type="project" value="TreeGrafter"/>
</dbReference>
<sequence>MSLHYELLCEAPVGINDSRDGKEARRAEVSKKMHAKSGRPAKGLLVGFVGQGPGQLRSPPATTFSTRSEPIAASFVFPRLFSSLAARRRSRACCFFSRPGECRSRIPSRCCCCSRFSSVLALSAGMASWRFSDSSPAGSVRPSLTSVSSRELQSARTCNCEMAVLPLQQLLLLQPDLFKLQGDTLAVLSPPNYQPSGGFTVISDGSLRVDGQHHCRVTGYFKRHVELNTHYDYKNYREAILSRPLVFFVNVRTQYNSSREKTYALLVNTRHPKMRRQIENGMNNIISSVIGESYKLRFDFQDVVKRFFPSGAHLANEESLSFSYEFKADALFDCFYWLGISKSTVSVNGKVLNLSSTNPEKKEIITKFLDKMSEPNLRSNSFSDRKFSVTSRASVDDVFNGNLTLQALGTETPFMLWTVSAAQEAKDKSSTAI</sequence>
<dbReference type="AlphaFoldDB" id="A0A8D2KUQ6"/>
<dbReference type="PANTHER" id="PTHR33769:SF3">
    <property type="entry name" value="MESENTERIC ESTROGEN-DEPENDENT ADIPOGENESIS PROTEIN"/>
    <property type="match status" value="1"/>
</dbReference>